<reference evidence="6" key="1">
    <citation type="submission" date="2022-01" db="EMBL/GenBank/DDBJ databases">
        <authorList>
            <person name="Jo J.-H."/>
            <person name="Im W.-T."/>
        </authorList>
    </citation>
    <scope>NUCLEOTIDE SEQUENCE</scope>
    <source>
        <strain evidence="6">NA20</strain>
    </source>
</reference>
<evidence type="ECO:0000256" key="2">
    <source>
        <dbReference type="ARBA" id="ARBA00009865"/>
    </source>
</evidence>
<dbReference type="GO" id="GO:0016787">
    <property type="term" value="F:hydrolase activity"/>
    <property type="evidence" value="ECO:0007669"/>
    <property type="project" value="UniProtKB-KW"/>
</dbReference>
<dbReference type="Gene3D" id="2.115.10.20">
    <property type="entry name" value="Glycosyl hydrolase domain, family 43"/>
    <property type="match status" value="1"/>
</dbReference>
<dbReference type="InterPro" id="IPR006710">
    <property type="entry name" value="Glyco_hydro_43"/>
</dbReference>
<dbReference type="CDD" id="cd08983">
    <property type="entry name" value="GH43_Bt3655-like"/>
    <property type="match status" value="1"/>
</dbReference>
<evidence type="ECO:0000256" key="1">
    <source>
        <dbReference type="ARBA" id="ARBA00004834"/>
    </source>
</evidence>
<sequence length="315" mass="35434">MQKSKNILLGISFSGLVAVLFLAGCTSPKKAYLFTSFHEPANEGLRMLYSEDGYKWNDLDTVLLHPTIGHQKVMRDPSVVQGPDGVFHLVWTSSWQGDKGFGYSSSKDLINWTPQQFIPVMEKEPSTVNVWAPELFYDADTKKFLIIWASCIPGRFEKGIEADSNNHRMYITTTTDFKTFSPTRLFLDPGFSVIDAVIVKSGVNDFVLVLKDNTRPNRNMKVAFADKAEGPYTNVSAAFTPNFTEGPSVVKVKDNWIIYYDAYQKKTYDAVTTKDFTHFTDASSLISVPAGHKHGTIVPVRKKVLQQLLKNLKKQ</sequence>
<proteinExistence type="inferred from homology"/>
<evidence type="ECO:0000256" key="4">
    <source>
        <dbReference type="ARBA" id="ARBA00023295"/>
    </source>
</evidence>
<gene>
    <name evidence="6" type="ORF">LZZ85_10970</name>
</gene>
<comment type="pathway">
    <text evidence="1">Glycan metabolism; L-arabinan degradation.</text>
</comment>
<evidence type="ECO:0000256" key="3">
    <source>
        <dbReference type="ARBA" id="ARBA00022801"/>
    </source>
</evidence>
<accession>A0ABS9KR53</accession>
<name>A0ABS9KR53_9BACT</name>
<organism evidence="6 7">
    <name type="scientific">Terrimonas ginsenosidimutans</name>
    <dbReference type="NCBI Taxonomy" id="2908004"/>
    <lineage>
        <taxon>Bacteria</taxon>
        <taxon>Pseudomonadati</taxon>
        <taxon>Bacteroidota</taxon>
        <taxon>Chitinophagia</taxon>
        <taxon>Chitinophagales</taxon>
        <taxon>Chitinophagaceae</taxon>
        <taxon>Terrimonas</taxon>
    </lineage>
</organism>
<keyword evidence="4 5" id="KW-0326">Glycosidase</keyword>
<dbReference type="InterPro" id="IPR023296">
    <property type="entry name" value="Glyco_hydro_beta-prop_sf"/>
</dbReference>
<dbReference type="Proteomes" id="UP001165367">
    <property type="component" value="Unassembled WGS sequence"/>
</dbReference>
<dbReference type="PROSITE" id="PS51257">
    <property type="entry name" value="PROKAR_LIPOPROTEIN"/>
    <property type="match status" value="1"/>
</dbReference>
<keyword evidence="7" id="KW-1185">Reference proteome</keyword>
<comment type="similarity">
    <text evidence="2 5">Belongs to the glycosyl hydrolase 43 family.</text>
</comment>
<dbReference type="RefSeq" id="WP_237871582.1">
    <property type="nucleotide sequence ID" value="NZ_JAKLTR010000006.1"/>
</dbReference>
<comment type="caution">
    <text evidence="6">The sequence shown here is derived from an EMBL/GenBank/DDBJ whole genome shotgun (WGS) entry which is preliminary data.</text>
</comment>
<dbReference type="PANTHER" id="PTHR43301">
    <property type="entry name" value="ARABINAN ENDO-1,5-ALPHA-L-ARABINOSIDASE"/>
    <property type="match status" value="1"/>
</dbReference>
<dbReference type="PANTHER" id="PTHR43301:SF3">
    <property type="entry name" value="ARABINAN ENDO-1,5-ALPHA-L-ARABINOSIDASE A-RELATED"/>
    <property type="match status" value="1"/>
</dbReference>
<protein>
    <submittedName>
        <fullName evidence="6">Glycoside hydrolase family 43 protein</fullName>
    </submittedName>
</protein>
<keyword evidence="3 5" id="KW-0378">Hydrolase</keyword>
<dbReference type="EMBL" id="JAKLTR010000006">
    <property type="protein sequence ID" value="MCG2614808.1"/>
    <property type="molecule type" value="Genomic_DNA"/>
</dbReference>
<evidence type="ECO:0000313" key="7">
    <source>
        <dbReference type="Proteomes" id="UP001165367"/>
    </source>
</evidence>
<dbReference type="Pfam" id="PF04616">
    <property type="entry name" value="Glyco_hydro_43"/>
    <property type="match status" value="1"/>
</dbReference>
<dbReference type="InterPro" id="IPR050727">
    <property type="entry name" value="GH43_arabinanases"/>
</dbReference>
<evidence type="ECO:0000313" key="6">
    <source>
        <dbReference type="EMBL" id="MCG2614808.1"/>
    </source>
</evidence>
<evidence type="ECO:0000256" key="5">
    <source>
        <dbReference type="RuleBase" id="RU361187"/>
    </source>
</evidence>
<dbReference type="SUPFAM" id="SSF75005">
    <property type="entry name" value="Arabinanase/levansucrase/invertase"/>
    <property type="match status" value="1"/>
</dbReference>